<dbReference type="PRINTS" id="PR00080">
    <property type="entry name" value="SDRFAMILY"/>
</dbReference>
<dbReference type="Pfam" id="PF13561">
    <property type="entry name" value="adh_short_C2"/>
    <property type="match status" value="1"/>
</dbReference>
<comment type="pathway">
    <text evidence="1 12">Lipid metabolism; fatty acid biosynthesis.</text>
</comment>
<feature type="active site" description="Proton acceptor" evidence="10">
    <location>
        <position position="153"/>
    </location>
</feature>
<feature type="domain" description="Ketoreductase" evidence="13">
    <location>
        <begin position="7"/>
        <end position="184"/>
    </location>
</feature>
<dbReference type="EC" id="1.1.1.100" evidence="3 12"/>
<keyword evidence="4 12" id="KW-0444">Lipid biosynthesis</keyword>
<evidence type="ECO:0000256" key="10">
    <source>
        <dbReference type="PIRSR" id="PIRSR611284-1"/>
    </source>
</evidence>
<organism evidence="14">
    <name type="scientific">uncultured Gemmatimonadota bacterium</name>
    <dbReference type="NCBI Taxonomy" id="203437"/>
    <lineage>
        <taxon>Bacteria</taxon>
        <taxon>Pseudomonadati</taxon>
        <taxon>Gemmatimonadota</taxon>
        <taxon>environmental samples</taxon>
    </lineage>
</organism>
<dbReference type="NCBIfam" id="NF009466">
    <property type="entry name" value="PRK12826.1-2"/>
    <property type="match status" value="1"/>
</dbReference>
<dbReference type="GO" id="GO:0030497">
    <property type="term" value="P:fatty acid elongation"/>
    <property type="evidence" value="ECO:0007669"/>
    <property type="project" value="UniProtKB-ARBA"/>
</dbReference>
<dbReference type="NCBIfam" id="TIGR01830">
    <property type="entry name" value="3oxo_ACP_reduc"/>
    <property type="match status" value="1"/>
</dbReference>
<proteinExistence type="inferred from homology"/>
<evidence type="ECO:0000256" key="4">
    <source>
        <dbReference type="ARBA" id="ARBA00022516"/>
    </source>
</evidence>
<dbReference type="InterPro" id="IPR057326">
    <property type="entry name" value="KR_dom"/>
</dbReference>
<dbReference type="InterPro" id="IPR020904">
    <property type="entry name" value="Sc_DH/Rdtase_CS"/>
</dbReference>
<evidence type="ECO:0000313" key="14">
    <source>
        <dbReference type="EMBL" id="CAA9302481.1"/>
    </source>
</evidence>
<dbReference type="InterPro" id="IPR002347">
    <property type="entry name" value="SDR_fam"/>
</dbReference>
<evidence type="ECO:0000256" key="9">
    <source>
        <dbReference type="ARBA" id="ARBA00023160"/>
    </source>
</evidence>
<evidence type="ECO:0000256" key="8">
    <source>
        <dbReference type="ARBA" id="ARBA00023098"/>
    </source>
</evidence>
<feature type="binding site" evidence="11">
    <location>
        <position position="88"/>
    </location>
    <ligand>
        <name>NADP(+)</name>
        <dbReference type="ChEBI" id="CHEBI:58349"/>
    </ligand>
</feature>
<feature type="binding site" evidence="11">
    <location>
        <begin position="13"/>
        <end position="16"/>
    </location>
    <ligand>
        <name>NADP(+)</name>
        <dbReference type="ChEBI" id="CHEBI:58349"/>
    </ligand>
</feature>
<dbReference type="EMBL" id="CADCTV010000128">
    <property type="protein sequence ID" value="CAA9302481.1"/>
    <property type="molecule type" value="Genomic_DNA"/>
</dbReference>
<keyword evidence="5 12" id="KW-0276">Fatty acid metabolism</keyword>
<dbReference type="UniPathway" id="UPA00094"/>
<dbReference type="CDD" id="cd05333">
    <property type="entry name" value="BKR_SDR_c"/>
    <property type="match status" value="1"/>
</dbReference>
<dbReference type="InterPro" id="IPR036291">
    <property type="entry name" value="NAD(P)-bd_dom_sf"/>
</dbReference>
<evidence type="ECO:0000256" key="2">
    <source>
        <dbReference type="ARBA" id="ARBA00006484"/>
    </source>
</evidence>
<dbReference type="PANTHER" id="PTHR42879:SF2">
    <property type="entry name" value="3-OXOACYL-[ACYL-CARRIER-PROTEIN] REDUCTASE FABG"/>
    <property type="match status" value="1"/>
</dbReference>
<reference evidence="14" key="1">
    <citation type="submission" date="2020-02" db="EMBL/GenBank/DDBJ databases">
        <authorList>
            <person name="Meier V. D."/>
        </authorList>
    </citation>
    <scope>NUCLEOTIDE SEQUENCE</scope>
    <source>
        <strain evidence="14">AVDCRST_MAG89</strain>
    </source>
</reference>
<dbReference type="SUPFAM" id="SSF51735">
    <property type="entry name" value="NAD(P)-binding Rossmann-fold domains"/>
    <property type="match status" value="1"/>
</dbReference>
<comment type="function">
    <text evidence="12">Catalyzes the NADPH-dependent reduction of beta-ketoacyl-ACP substrates to beta-hydroxyacyl-ACP products, the first reductive step in the elongation cycle of fatty acid biosynthesis.</text>
</comment>
<comment type="catalytic activity">
    <reaction evidence="12">
        <text>a (3R)-hydroxyacyl-[ACP] + NADP(+) = a 3-oxoacyl-[ACP] + NADPH + H(+)</text>
        <dbReference type="Rhea" id="RHEA:17397"/>
        <dbReference type="Rhea" id="RHEA-COMP:9916"/>
        <dbReference type="Rhea" id="RHEA-COMP:9945"/>
        <dbReference type="ChEBI" id="CHEBI:15378"/>
        <dbReference type="ChEBI" id="CHEBI:57783"/>
        <dbReference type="ChEBI" id="CHEBI:58349"/>
        <dbReference type="ChEBI" id="CHEBI:78776"/>
        <dbReference type="ChEBI" id="CHEBI:78827"/>
        <dbReference type="EC" id="1.1.1.100"/>
    </reaction>
</comment>
<protein>
    <recommendedName>
        <fullName evidence="3 12">3-oxoacyl-[acyl-carrier-protein] reductase</fullName>
        <ecNumber evidence="3 12">1.1.1.100</ecNumber>
    </recommendedName>
</protein>
<evidence type="ECO:0000259" key="13">
    <source>
        <dbReference type="SMART" id="SM00822"/>
    </source>
</evidence>
<evidence type="ECO:0000256" key="7">
    <source>
        <dbReference type="ARBA" id="ARBA00023002"/>
    </source>
</evidence>
<dbReference type="AlphaFoldDB" id="A0A6J4KD59"/>
<evidence type="ECO:0000256" key="11">
    <source>
        <dbReference type="PIRSR" id="PIRSR611284-2"/>
    </source>
</evidence>
<evidence type="ECO:0000256" key="3">
    <source>
        <dbReference type="ARBA" id="ARBA00012948"/>
    </source>
</evidence>
<dbReference type="PANTHER" id="PTHR42879">
    <property type="entry name" value="3-OXOACYL-(ACYL-CARRIER-PROTEIN) REDUCTASE"/>
    <property type="match status" value="1"/>
</dbReference>
<gene>
    <name evidence="14" type="ORF">AVDCRST_MAG89-571</name>
</gene>
<keyword evidence="6 11" id="KW-0521">NADP</keyword>
<dbReference type="PRINTS" id="PR00081">
    <property type="entry name" value="GDHRDH"/>
</dbReference>
<dbReference type="NCBIfam" id="NF004197">
    <property type="entry name" value="PRK05653.1-1"/>
    <property type="match status" value="1"/>
</dbReference>
<dbReference type="InterPro" id="IPR050259">
    <property type="entry name" value="SDR"/>
</dbReference>
<dbReference type="InterPro" id="IPR011284">
    <property type="entry name" value="3oxo_ACP_reduc"/>
</dbReference>
<accession>A0A6J4KD59</accession>
<keyword evidence="9 12" id="KW-0275">Fatty acid biosynthesis</keyword>
<feature type="binding site" evidence="11">
    <location>
        <begin position="153"/>
        <end position="157"/>
    </location>
    <ligand>
        <name>NADP(+)</name>
        <dbReference type="ChEBI" id="CHEBI:58349"/>
    </ligand>
</feature>
<evidence type="ECO:0000256" key="5">
    <source>
        <dbReference type="ARBA" id="ARBA00022832"/>
    </source>
</evidence>
<dbReference type="GO" id="GO:0051287">
    <property type="term" value="F:NAD binding"/>
    <property type="evidence" value="ECO:0007669"/>
    <property type="project" value="UniProtKB-UniRule"/>
</dbReference>
<dbReference type="PROSITE" id="PS00061">
    <property type="entry name" value="ADH_SHORT"/>
    <property type="match status" value="1"/>
</dbReference>
<evidence type="ECO:0000256" key="6">
    <source>
        <dbReference type="ARBA" id="ARBA00022857"/>
    </source>
</evidence>
<comment type="subunit">
    <text evidence="12">Homotetramer.</text>
</comment>
<dbReference type="FunFam" id="3.40.50.720:FF:000037">
    <property type="entry name" value="3-oxoacyl-[acyl-carrier-protein] reductase FabG"/>
    <property type="match status" value="1"/>
</dbReference>
<keyword evidence="7 12" id="KW-0560">Oxidoreductase</keyword>
<dbReference type="NCBIfam" id="NF005559">
    <property type="entry name" value="PRK07231.1"/>
    <property type="match status" value="1"/>
</dbReference>
<evidence type="ECO:0000256" key="1">
    <source>
        <dbReference type="ARBA" id="ARBA00005194"/>
    </source>
</evidence>
<sequence>MQELQGQVALVTGGSRGIGLAIARELAQAGARLALVARDGERAQSAAAELPGEGHRGFGCDVADAEACAALVKQVEGDFGQLDVLVNNAGVTRDNVLMRIKDDDWNAVLDTNLRGAFNLMRAASRGMMKRRTGRIINITSVVGIIGNAGQANYAASKAGLIGLTKSVAKELAGRGVLVNAVAPGYIETDMTSDLPEAARTALMSNIALGRLGRPEDIAPAVRFLAGPGAAYITGQTLVVDGGMVM</sequence>
<dbReference type="GO" id="GO:0004316">
    <property type="term" value="F:3-oxoacyl-[acyl-carrier-protein] reductase (NADPH) activity"/>
    <property type="evidence" value="ECO:0007669"/>
    <property type="project" value="UniProtKB-UniRule"/>
</dbReference>
<comment type="similarity">
    <text evidence="2 12">Belongs to the short-chain dehydrogenases/reductases (SDR) family.</text>
</comment>
<feature type="binding site" evidence="11">
    <location>
        <position position="186"/>
    </location>
    <ligand>
        <name>NADP(+)</name>
        <dbReference type="ChEBI" id="CHEBI:58349"/>
    </ligand>
</feature>
<name>A0A6J4KD59_9BACT</name>
<dbReference type="SMART" id="SM00822">
    <property type="entry name" value="PKS_KR"/>
    <property type="match status" value="1"/>
</dbReference>
<keyword evidence="8 12" id="KW-0443">Lipid metabolism</keyword>
<dbReference type="Gene3D" id="3.40.50.720">
    <property type="entry name" value="NAD(P)-binding Rossmann-like Domain"/>
    <property type="match status" value="1"/>
</dbReference>
<evidence type="ECO:0000256" key="12">
    <source>
        <dbReference type="RuleBase" id="RU366074"/>
    </source>
</evidence>